<name>A0A8H4B0Y0_GIGMA</name>
<dbReference type="OrthoDB" id="2488210at2759"/>
<dbReference type="AlphaFoldDB" id="A0A8H4B0Y0"/>
<dbReference type="Proteomes" id="UP000439903">
    <property type="component" value="Unassembled WGS sequence"/>
</dbReference>
<reference evidence="2 3" key="1">
    <citation type="journal article" date="2019" name="Environ. Microbiol.">
        <title>At the nexus of three kingdoms: the genome of the mycorrhizal fungus Gigaspora margarita provides insights into plant, endobacterial and fungal interactions.</title>
        <authorList>
            <person name="Venice F."/>
            <person name="Ghignone S."/>
            <person name="Salvioli di Fossalunga A."/>
            <person name="Amselem J."/>
            <person name="Novero M."/>
            <person name="Xianan X."/>
            <person name="Sedzielewska Toro K."/>
            <person name="Morin E."/>
            <person name="Lipzen A."/>
            <person name="Grigoriev I.V."/>
            <person name="Henrissat B."/>
            <person name="Martin F.M."/>
            <person name="Bonfante P."/>
        </authorList>
    </citation>
    <scope>NUCLEOTIDE SEQUENCE [LARGE SCALE GENOMIC DNA]</scope>
    <source>
        <strain evidence="2 3">BEG34</strain>
    </source>
</reference>
<comment type="caution">
    <text evidence="2">The sequence shown here is derived from an EMBL/GenBank/DDBJ whole genome shotgun (WGS) entry which is preliminary data.</text>
</comment>
<dbReference type="EMBL" id="WTPW01000075">
    <property type="protein sequence ID" value="KAF0551565.1"/>
    <property type="molecule type" value="Genomic_DNA"/>
</dbReference>
<evidence type="ECO:0000256" key="1">
    <source>
        <dbReference type="SAM" id="MobiDB-lite"/>
    </source>
</evidence>
<evidence type="ECO:0000313" key="3">
    <source>
        <dbReference type="Proteomes" id="UP000439903"/>
    </source>
</evidence>
<evidence type="ECO:0000313" key="2">
    <source>
        <dbReference type="EMBL" id="KAF0551565.1"/>
    </source>
</evidence>
<organism evidence="2 3">
    <name type="scientific">Gigaspora margarita</name>
    <dbReference type="NCBI Taxonomy" id="4874"/>
    <lineage>
        <taxon>Eukaryota</taxon>
        <taxon>Fungi</taxon>
        <taxon>Fungi incertae sedis</taxon>
        <taxon>Mucoromycota</taxon>
        <taxon>Glomeromycotina</taxon>
        <taxon>Glomeromycetes</taxon>
        <taxon>Diversisporales</taxon>
        <taxon>Gigasporaceae</taxon>
        <taxon>Gigaspora</taxon>
    </lineage>
</organism>
<accession>A0A8H4B0Y0</accession>
<feature type="region of interest" description="Disordered" evidence="1">
    <location>
        <begin position="1"/>
        <end position="27"/>
    </location>
</feature>
<protein>
    <submittedName>
        <fullName evidence="2">Uncharacterized protein</fullName>
    </submittedName>
</protein>
<keyword evidence="3" id="KW-1185">Reference proteome</keyword>
<feature type="region of interest" description="Disordered" evidence="1">
    <location>
        <begin position="87"/>
        <end position="107"/>
    </location>
</feature>
<proteinExistence type="predicted"/>
<sequence length="125" mass="14286">MTSKESTETVTMSNSQENQEAQDSSTELEARIRGYIDVAIRASTESIMHNMQLYMDQQARTQQEWNRQLMETVNQKLAQFEQVNLNNNNQTISQHPCNSSQDSQQRTIAVETNAETTQAQKTIAE</sequence>
<gene>
    <name evidence="2" type="ORF">F8M41_023134</name>
</gene>